<organism evidence="1">
    <name type="scientific">viral metagenome</name>
    <dbReference type="NCBI Taxonomy" id="1070528"/>
    <lineage>
        <taxon>unclassified sequences</taxon>
        <taxon>metagenomes</taxon>
        <taxon>organismal metagenomes</taxon>
    </lineage>
</organism>
<proteinExistence type="predicted"/>
<accession>A0A6C0CT00</accession>
<dbReference type="AlphaFoldDB" id="A0A6C0CT00"/>
<dbReference type="EMBL" id="MN739481">
    <property type="protein sequence ID" value="QHT07373.1"/>
    <property type="molecule type" value="Genomic_DNA"/>
</dbReference>
<protein>
    <submittedName>
        <fullName evidence="1">Uncharacterized protein</fullName>
    </submittedName>
</protein>
<reference evidence="1" key="1">
    <citation type="journal article" date="2020" name="Nature">
        <title>Giant virus diversity and host interactions through global metagenomics.</title>
        <authorList>
            <person name="Schulz F."/>
            <person name="Roux S."/>
            <person name="Paez-Espino D."/>
            <person name="Jungbluth S."/>
            <person name="Walsh D.A."/>
            <person name="Denef V.J."/>
            <person name="McMahon K.D."/>
            <person name="Konstantinidis K.T."/>
            <person name="Eloe-Fadrosh E.A."/>
            <person name="Kyrpides N.C."/>
            <person name="Woyke T."/>
        </authorList>
    </citation>
    <scope>NUCLEOTIDE SEQUENCE</scope>
    <source>
        <strain evidence="1">GVMAG-M-3300021963-12</strain>
    </source>
</reference>
<evidence type="ECO:0000313" key="1">
    <source>
        <dbReference type="EMBL" id="QHT07373.1"/>
    </source>
</evidence>
<sequence length="104" mass="12460">MQVKRQDIPPSQYEPIKSYKTELFWCSDGWVYDTFSKTRRRFKASDSVNFYMEEEATDRIALSDVQQSETVYVTVYQENPRMWMEEGDGYVDRFCVVNPCLENR</sequence>
<name>A0A6C0CT00_9ZZZZ</name>